<dbReference type="Proteomes" id="UP001165960">
    <property type="component" value="Unassembled WGS sequence"/>
</dbReference>
<sequence>MLSEQAFAVEKHALSSSATPQAMNKKFNSDYIVDPNRPHFSFKLTNPRKVCSCGTSPDHGHTPPPMKRTDWEVAPSLENFAMYPLQDSPIPAVVNPSGTQPHFSEPPSSPSPPCQYVCDSCWNPEHPNLFTPLEELLDFDDPTLVKEVNPYNVFTVETAPNTPSSSPGPSDFLLQETAASEAHSSQNI</sequence>
<accession>A0ACC2TSB4</accession>
<evidence type="ECO:0000313" key="2">
    <source>
        <dbReference type="Proteomes" id="UP001165960"/>
    </source>
</evidence>
<keyword evidence="2" id="KW-1185">Reference proteome</keyword>
<name>A0ACC2TSB4_9FUNG</name>
<gene>
    <name evidence="1" type="ORF">DSO57_1015576</name>
</gene>
<reference evidence="1" key="1">
    <citation type="submission" date="2022-04" db="EMBL/GenBank/DDBJ databases">
        <title>Genome of the entomopathogenic fungus Entomophthora muscae.</title>
        <authorList>
            <person name="Elya C."/>
            <person name="Lovett B.R."/>
            <person name="Lee E."/>
            <person name="Macias A.M."/>
            <person name="Hajek A.E."/>
            <person name="De Bivort B.L."/>
            <person name="Kasson M.T."/>
            <person name="De Fine Licht H.H."/>
            <person name="Stajich J.E."/>
        </authorList>
    </citation>
    <scope>NUCLEOTIDE SEQUENCE</scope>
    <source>
        <strain evidence="1">Berkeley</strain>
    </source>
</reference>
<evidence type="ECO:0000313" key="1">
    <source>
        <dbReference type="EMBL" id="KAJ9077563.1"/>
    </source>
</evidence>
<organism evidence="1 2">
    <name type="scientific">Entomophthora muscae</name>
    <dbReference type="NCBI Taxonomy" id="34485"/>
    <lineage>
        <taxon>Eukaryota</taxon>
        <taxon>Fungi</taxon>
        <taxon>Fungi incertae sedis</taxon>
        <taxon>Zoopagomycota</taxon>
        <taxon>Entomophthoromycotina</taxon>
        <taxon>Entomophthoromycetes</taxon>
        <taxon>Entomophthorales</taxon>
        <taxon>Entomophthoraceae</taxon>
        <taxon>Entomophthora</taxon>
    </lineage>
</organism>
<comment type="caution">
    <text evidence="1">The sequence shown here is derived from an EMBL/GenBank/DDBJ whole genome shotgun (WGS) entry which is preliminary data.</text>
</comment>
<protein>
    <submittedName>
        <fullName evidence="1">Uncharacterized protein</fullName>
    </submittedName>
</protein>
<proteinExistence type="predicted"/>
<dbReference type="EMBL" id="QTSX02002191">
    <property type="protein sequence ID" value="KAJ9077563.1"/>
    <property type="molecule type" value="Genomic_DNA"/>
</dbReference>